<evidence type="ECO:0000313" key="2">
    <source>
        <dbReference type="Proteomes" id="UP000823615"/>
    </source>
</evidence>
<proteinExistence type="predicted"/>
<organism evidence="1 2">
    <name type="scientific">Candidatus Ornithospirochaeta stercoripullorum</name>
    <dbReference type="NCBI Taxonomy" id="2840899"/>
    <lineage>
        <taxon>Bacteria</taxon>
        <taxon>Pseudomonadati</taxon>
        <taxon>Spirochaetota</taxon>
        <taxon>Spirochaetia</taxon>
        <taxon>Spirochaetales</taxon>
        <taxon>Spirochaetaceae</taxon>
        <taxon>Spirochaetaceae incertae sedis</taxon>
        <taxon>Candidatus Ornithospirochaeta</taxon>
    </lineage>
</organism>
<accession>A0A9D9H2V5</accession>
<reference evidence="1" key="1">
    <citation type="submission" date="2020-10" db="EMBL/GenBank/DDBJ databases">
        <authorList>
            <person name="Gilroy R."/>
        </authorList>
    </citation>
    <scope>NUCLEOTIDE SEQUENCE</scope>
    <source>
        <strain evidence="1">7293</strain>
    </source>
</reference>
<dbReference type="AlphaFoldDB" id="A0A9D9H2V5"/>
<dbReference type="EMBL" id="JADIMT010000102">
    <property type="protein sequence ID" value="MBO8437120.1"/>
    <property type="molecule type" value="Genomic_DNA"/>
</dbReference>
<feature type="non-terminal residue" evidence="1">
    <location>
        <position position="1"/>
    </location>
</feature>
<comment type="caution">
    <text evidence="1">The sequence shown here is derived from an EMBL/GenBank/DDBJ whole genome shotgun (WGS) entry which is preliminary data.</text>
</comment>
<name>A0A9D9H2V5_9SPIO</name>
<reference evidence="1" key="2">
    <citation type="journal article" date="2021" name="PeerJ">
        <title>Extensive microbial diversity within the chicken gut microbiome revealed by metagenomics and culture.</title>
        <authorList>
            <person name="Gilroy R."/>
            <person name="Ravi A."/>
            <person name="Getino M."/>
            <person name="Pursley I."/>
            <person name="Horton D.L."/>
            <person name="Alikhan N.F."/>
            <person name="Baker D."/>
            <person name="Gharbi K."/>
            <person name="Hall N."/>
            <person name="Watson M."/>
            <person name="Adriaenssens E.M."/>
            <person name="Foster-Nyarko E."/>
            <person name="Jarju S."/>
            <person name="Secka A."/>
            <person name="Antonio M."/>
            <person name="Oren A."/>
            <person name="Chaudhuri R.R."/>
            <person name="La Ragione R."/>
            <person name="Hildebrand F."/>
            <person name="Pallen M.J."/>
        </authorList>
    </citation>
    <scope>NUCLEOTIDE SEQUENCE</scope>
    <source>
        <strain evidence="1">7293</strain>
    </source>
</reference>
<sequence>IIFNFINLVFYWIDGKWAERRADKFSVDLGYGFGNYLFLSKYTDGFSLRALVSGFLDVHPGIRSRCRYIRKRIIRYYGEDYWDSCVAVYGDYYI</sequence>
<gene>
    <name evidence="1" type="ORF">IAA97_09100</name>
</gene>
<protein>
    <submittedName>
        <fullName evidence="1">Uncharacterized protein</fullName>
    </submittedName>
</protein>
<evidence type="ECO:0000313" key="1">
    <source>
        <dbReference type="EMBL" id="MBO8437120.1"/>
    </source>
</evidence>
<dbReference type="Proteomes" id="UP000823615">
    <property type="component" value="Unassembled WGS sequence"/>
</dbReference>